<accession>A0ABD1CMH8</accession>
<reference evidence="2 3" key="1">
    <citation type="submission" date="2024-05" db="EMBL/GenBank/DDBJ databases">
        <title>Culex pipiens pipiens assembly and annotation.</title>
        <authorList>
            <person name="Alout H."/>
            <person name="Durand T."/>
        </authorList>
    </citation>
    <scope>NUCLEOTIDE SEQUENCE [LARGE SCALE GENOMIC DNA]</scope>
    <source>
        <strain evidence="2">HA-2024</strain>
        <tissue evidence="2">Whole body</tissue>
    </source>
</reference>
<dbReference type="Proteomes" id="UP001562425">
    <property type="component" value="Unassembled WGS sequence"/>
</dbReference>
<gene>
    <name evidence="2" type="ORF">pipiens_016143</name>
</gene>
<evidence type="ECO:0000256" key="1">
    <source>
        <dbReference type="SAM" id="Phobius"/>
    </source>
</evidence>
<keyword evidence="1" id="KW-0472">Membrane</keyword>
<sequence>MRGVTMHGLSPLQSGSTLEALTQATIILILAVAIILANLIVVATYLNFK</sequence>
<proteinExistence type="predicted"/>
<keyword evidence="3" id="KW-1185">Reference proteome</keyword>
<name>A0ABD1CMH8_CULPP</name>
<feature type="non-terminal residue" evidence="2">
    <location>
        <position position="49"/>
    </location>
</feature>
<comment type="caution">
    <text evidence="2">The sequence shown here is derived from an EMBL/GenBank/DDBJ whole genome shotgun (WGS) entry which is preliminary data.</text>
</comment>
<feature type="transmembrane region" description="Helical" evidence="1">
    <location>
        <begin position="20"/>
        <end position="46"/>
    </location>
</feature>
<evidence type="ECO:0000313" key="3">
    <source>
        <dbReference type="Proteomes" id="UP001562425"/>
    </source>
</evidence>
<dbReference type="EMBL" id="JBEHCU010010850">
    <property type="protein sequence ID" value="KAL1377613.1"/>
    <property type="molecule type" value="Genomic_DNA"/>
</dbReference>
<organism evidence="2 3">
    <name type="scientific">Culex pipiens pipiens</name>
    <name type="common">Northern house mosquito</name>
    <dbReference type="NCBI Taxonomy" id="38569"/>
    <lineage>
        <taxon>Eukaryota</taxon>
        <taxon>Metazoa</taxon>
        <taxon>Ecdysozoa</taxon>
        <taxon>Arthropoda</taxon>
        <taxon>Hexapoda</taxon>
        <taxon>Insecta</taxon>
        <taxon>Pterygota</taxon>
        <taxon>Neoptera</taxon>
        <taxon>Endopterygota</taxon>
        <taxon>Diptera</taxon>
        <taxon>Nematocera</taxon>
        <taxon>Culicoidea</taxon>
        <taxon>Culicidae</taxon>
        <taxon>Culicinae</taxon>
        <taxon>Culicini</taxon>
        <taxon>Culex</taxon>
        <taxon>Culex</taxon>
    </lineage>
</organism>
<evidence type="ECO:0000313" key="2">
    <source>
        <dbReference type="EMBL" id="KAL1377613.1"/>
    </source>
</evidence>
<keyword evidence="1" id="KW-0812">Transmembrane</keyword>
<protein>
    <submittedName>
        <fullName evidence="2">Uncharacterized protein</fullName>
    </submittedName>
</protein>
<dbReference type="AlphaFoldDB" id="A0ABD1CMH8"/>
<keyword evidence="1" id="KW-1133">Transmembrane helix</keyword>